<dbReference type="AlphaFoldDB" id="A0A3N4KX69"/>
<keyword evidence="4 9" id="KW-0812">Transmembrane</keyword>
<keyword evidence="11" id="KW-1185">Reference proteome</keyword>
<dbReference type="FunCoup" id="A0A3N4KX69">
    <property type="interactions" value="73"/>
</dbReference>
<dbReference type="PANTHER" id="PTHR13085:SF0">
    <property type="entry name" value="SIGNAL PEPTIDASE COMPLEX SUBUNIT 2"/>
    <property type="match status" value="1"/>
</dbReference>
<dbReference type="PANTHER" id="PTHR13085">
    <property type="entry name" value="MICROSOMAL SIGNAL PEPTIDASE 25 KDA SUBUNIT"/>
    <property type="match status" value="1"/>
</dbReference>
<dbReference type="GO" id="GO:0045047">
    <property type="term" value="P:protein targeting to ER"/>
    <property type="evidence" value="ECO:0007669"/>
    <property type="project" value="TreeGrafter"/>
</dbReference>
<dbReference type="Proteomes" id="UP000277580">
    <property type="component" value="Unassembled WGS sequence"/>
</dbReference>
<dbReference type="OrthoDB" id="29558at2759"/>
<keyword evidence="5" id="KW-0256">Endoplasmic reticulum</keyword>
<feature type="transmembrane region" description="Helical" evidence="9">
    <location>
        <begin position="71"/>
        <end position="93"/>
    </location>
</feature>
<dbReference type="STRING" id="1392247.A0A3N4KX69"/>
<evidence type="ECO:0000256" key="7">
    <source>
        <dbReference type="ARBA" id="ARBA00023136"/>
    </source>
</evidence>
<comment type="similarity">
    <text evidence="2">Belongs to the SPCS2 family.</text>
</comment>
<dbReference type="GO" id="GO:0005787">
    <property type="term" value="C:signal peptidase complex"/>
    <property type="evidence" value="ECO:0007669"/>
    <property type="project" value="InterPro"/>
</dbReference>
<evidence type="ECO:0000313" key="11">
    <source>
        <dbReference type="Proteomes" id="UP000277580"/>
    </source>
</evidence>
<evidence type="ECO:0000256" key="3">
    <source>
        <dbReference type="ARBA" id="ARBA00017057"/>
    </source>
</evidence>
<sequence>METVPKVNINALPALKNTTDDMIAPYLKSLGYKQNHTLTDVRLVIGFAACAIAGVTFYYDWTAGFEAVKGGTLYAVIAYFILNTALTFWIWLVEGGTIYVGEKDGVKITISTHTEKHSPIYHMKITSVLPGTSGPHTVEEKSSFTNWFDEKGYFVAKPFKAFLQDSIPSLAAKSPEAIALKSKTKSVKS</sequence>
<name>A0A3N4KX69_9PEZI</name>
<evidence type="ECO:0000313" key="10">
    <source>
        <dbReference type="EMBL" id="RPB14019.1"/>
    </source>
</evidence>
<keyword evidence="7 9" id="KW-0472">Membrane</keyword>
<reference evidence="10 11" key="1">
    <citation type="journal article" date="2018" name="Nat. Ecol. Evol.">
        <title>Pezizomycetes genomes reveal the molecular basis of ectomycorrhizal truffle lifestyle.</title>
        <authorList>
            <person name="Murat C."/>
            <person name="Payen T."/>
            <person name="Noel B."/>
            <person name="Kuo A."/>
            <person name="Morin E."/>
            <person name="Chen J."/>
            <person name="Kohler A."/>
            <person name="Krizsan K."/>
            <person name="Balestrini R."/>
            <person name="Da Silva C."/>
            <person name="Montanini B."/>
            <person name="Hainaut M."/>
            <person name="Levati E."/>
            <person name="Barry K.W."/>
            <person name="Belfiori B."/>
            <person name="Cichocki N."/>
            <person name="Clum A."/>
            <person name="Dockter R.B."/>
            <person name="Fauchery L."/>
            <person name="Guy J."/>
            <person name="Iotti M."/>
            <person name="Le Tacon F."/>
            <person name="Lindquist E.A."/>
            <person name="Lipzen A."/>
            <person name="Malagnac F."/>
            <person name="Mello A."/>
            <person name="Molinier V."/>
            <person name="Miyauchi S."/>
            <person name="Poulain J."/>
            <person name="Riccioni C."/>
            <person name="Rubini A."/>
            <person name="Sitrit Y."/>
            <person name="Splivallo R."/>
            <person name="Traeger S."/>
            <person name="Wang M."/>
            <person name="Zifcakova L."/>
            <person name="Wipf D."/>
            <person name="Zambonelli A."/>
            <person name="Paolocci F."/>
            <person name="Nowrousian M."/>
            <person name="Ottonello S."/>
            <person name="Baldrian P."/>
            <person name="Spatafora J.W."/>
            <person name="Henrissat B."/>
            <person name="Nagy L.G."/>
            <person name="Aury J.M."/>
            <person name="Wincker P."/>
            <person name="Grigoriev I.V."/>
            <person name="Bonfante P."/>
            <person name="Martin F.M."/>
        </authorList>
    </citation>
    <scope>NUCLEOTIDE SEQUENCE [LARGE SCALE GENOMIC DNA]</scope>
    <source>
        <strain evidence="10 11">CCBAS932</strain>
    </source>
</reference>
<feature type="transmembrane region" description="Helical" evidence="9">
    <location>
        <begin position="41"/>
        <end position="59"/>
    </location>
</feature>
<comment type="subcellular location">
    <subcellularLocation>
        <location evidence="1">Endoplasmic reticulum membrane</location>
        <topology evidence="1">Multi-pass membrane protein</topology>
    </subcellularLocation>
</comment>
<evidence type="ECO:0000256" key="9">
    <source>
        <dbReference type="SAM" id="Phobius"/>
    </source>
</evidence>
<accession>A0A3N4KX69</accession>
<organism evidence="10 11">
    <name type="scientific">Morchella conica CCBAS932</name>
    <dbReference type="NCBI Taxonomy" id="1392247"/>
    <lineage>
        <taxon>Eukaryota</taxon>
        <taxon>Fungi</taxon>
        <taxon>Dikarya</taxon>
        <taxon>Ascomycota</taxon>
        <taxon>Pezizomycotina</taxon>
        <taxon>Pezizomycetes</taxon>
        <taxon>Pezizales</taxon>
        <taxon>Morchellaceae</taxon>
        <taxon>Morchella</taxon>
    </lineage>
</organism>
<dbReference type="InterPro" id="IPR009582">
    <property type="entry name" value="Spc2/SPCS2"/>
</dbReference>
<proteinExistence type="inferred from homology"/>
<evidence type="ECO:0000256" key="8">
    <source>
        <dbReference type="ARBA" id="ARBA00045608"/>
    </source>
</evidence>
<evidence type="ECO:0000256" key="5">
    <source>
        <dbReference type="ARBA" id="ARBA00022824"/>
    </source>
</evidence>
<protein>
    <recommendedName>
        <fullName evidence="3">Signal peptidase complex subunit 2</fullName>
    </recommendedName>
</protein>
<evidence type="ECO:0000256" key="1">
    <source>
        <dbReference type="ARBA" id="ARBA00004477"/>
    </source>
</evidence>
<gene>
    <name evidence="10" type="ORF">P167DRAFT_504436</name>
</gene>
<comment type="function">
    <text evidence="8">Component of the signal peptidase complex (SPC) which catalyzes the cleavage of N-terminal signal sequences from nascent proteins as they are translocated into the lumen of the endoplasmic reticulum. Enhances the enzymatic activity of SPC and facilitates the interactions between different components of the translocation site.</text>
</comment>
<evidence type="ECO:0000256" key="4">
    <source>
        <dbReference type="ARBA" id="ARBA00022692"/>
    </source>
</evidence>
<evidence type="ECO:0000256" key="2">
    <source>
        <dbReference type="ARBA" id="ARBA00007324"/>
    </source>
</evidence>
<dbReference type="EMBL" id="ML119120">
    <property type="protein sequence ID" value="RPB14019.1"/>
    <property type="molecule type" value="Genomic_DNA"/>
</dbReference>
<dbReference type="GO" id="GO:0006465">
    <property type="term" value="P:signal peptide processing"/>
    <property type="evidence" value="ECO:0007669"/>
    <property type="project" value="InterPro"/>
</dbReference>
<dbReference type="InParanoid" id="A0A3N4KX69"/>
<dbReference type="Pfam" id="PF06703">
    <property type="entry name" value="SPC25"/>
    <property type="match status" value="1"/>
</dbReference>
<keyword evidence="6 9" id="KW-1133">Transmembrane helix</keyword>
<evidence type="ECO:0000256" key="6">
    <source>
        <dbReference type="ARBA" id="ARBA00022989"/>
    </source>
</evidence>